<dbReference type="Proteomes" id="UP001150581">
    <property type="component" value="Unassembled WGS sequence"/>
</dbReference>
<evidence type="ECO:0000313" key="1">
    <source>
        <dbReference type="EMBL" id="KAJ1899764.1"/>
    </source>
</evidence>
<dbReference type="EMBL" id="JANBPG010000127">
    <property type="protein sequence ID" value="KAJ1899764.1"/>
    <property type="molecule type" value="Genomic_DNA"/>
</dbReference>
<organism evidence="1 2">
    <name type="scientific">Kickxella alabastrina</name>
    <dbReference type="NCBI Taxonomy" id="61397"/>
    <lineage>
        <taxon>Eukaryota</taxon>
        <taxon>Fungi</taxon>
        <taxon>Fungi incertae sedis</taxon>
        <taxon>Zoopagomycota</taxon>
        <taxon>Kickxellomycotina</taxon>
        <taxon>Kickxellomycetes</taxon>
        <taxon>Kickxellales</taxon>
        <taxon>Kickxellaceae</taxon>
        <taxon>Kickxella</taxon>
    </lineage>
</organism>
<name>A0ACC1IRZ4_9FUNG</name>
<gene>
    <name evidence="1" type="ORF">LPJ66_001905</name>
</gene>
<reference evidence="1" key="1">
    <citation type="submission" date="2022-07" db="EMBL/GenBank/DDBJ databases">
        <title>Phylogenomic reconstructions and comparative analyses of Kickxellomycotina fungi.</title>
        <authorList>
            <person name="Reynolds N.K."/>
            <person name="Stajich J.E."/>
            <person name="Barry K."/>
            <person name="Grigoriev I.V."/>
            <person name="Crous P."/>
            <person name="Smith M.E."/>
        </authorList>
    </citation>
    <scope>NUCLEOTIDE SEQUENCE</scope>
    <source>
        <strain evidence="1">Benny 63K</strain>
    </source>
</reference>
<sequence>MAVSNYNPIEGATEAQNRLLSDIAAKFDISDKRLHKIAQEVQEYIVNGLQTDDDENSHPRSLPCRVSYVKSEITQDIKEAEKEERLVLGLTINTSTERIKIASVKLVHGEPDAVNKQIFYMPKGINDPTRLFEAIAMHVAEFINSHNIVPLSLTEPLCLGVTIDLPLEETSKMGGRVACGSNVCHWFDNVDIAYNLNSALLKLHLPVKVTSTTNCVISTLVAAQRLFSPTRVALILNHGINASYYEAAAKIPKISGSELANSSALVAINTELARFGENSNALYPTMWDRRIDRESANTGKHIFEKLVADKYLGEIVRNLITDFMDAQLIFPKDADATTFSEPYSFFTSYMTIMDDKSNGLHEIGELLKAGFNIEASRVDRQIVRALCSIVALRAARMVGAAVAGIYKRAFEAMSEPVPAVVSISGQLTDMNHPYVQCTIDTANVLFKIFGIEEVTFNVLGEDGYTVGAALTSLSK</sequence>
<proteinExistence type="predicted"/>
<evidence type="ECO:0000313" key="2">
    <source>
        <dbReference type="Proteomes" id="UP001150581"/>
    </source>
</evidence>
<keyword evidence="2" id="KW-1185">Reference proteome</keyword>
<accession>A0ACC1IRZ4</accession>
<protein>
    <submittedName>
        <fullName evidence="1">Uncharacterized protein</fullName>
    </submittedName>
</protein>
<comment type="caution">
    <text evidence="1">The sequence shown here is derived from an EMBL/GenBank/DDBJ whole genome shotgun (WGS) entry which is preliminary data.</text>
</comment>